<dbReference type="InterPro" id="IPR011059">
    <property type="entry name" value="Metal-dep_hydrolase_composite"/>
</dbReference>
<evidence type="ECO:0000256" key="10">
    <source>
        <dbReference type="ARBA" id="ARBA00022833"/>
    </source>
</evidence>
<evidence type="ECO:0000259" key="12">
    <source>
        <dbReference type="Pfam" id="PF01979"/>
    </source>
</evidence>
<dbReference type="InterPro" id="IPR006680">
    <property type="entry name" value="Amidohydro-rel"/>
</dbReference>
<dbReference type="GO" id="GO:0004038">
    <property type="term" value="F:allantoinase activity"/>
    <property type="evidence" value="ECO:0007669"/>
    <property type="project" value="UniProtKB-EC"/>
</dbReference>
<comment type="pathway">
    <text evidence="3">Nitrogen metabolism; (S)-allantoin degradation; allantoate from (S)-allantoin: step 1/1.</text>
</comment>
<accession>A0A2M9CYZ8</accession>
<dbReference type="RefSeq" id="WP_203968193.1">
    <property type="nucleotide sequence ID" value="NZ_BOOX01000009.1"/>
</dbReference>
<dbReference type="NCBIfam" id="TIGR03178">
    <property type="entry name" value="allantoinase"/>
    <property type="match status" value="1"/>
</dbReference>
<comment type="subunit">
    <text evidence="6">Homotetramer.</text>
</comment>
<evidence type="ECO:0000313" key="14">
    <source>
        <dbReference type="Proteomes" id="UP000231693"/>
    </source>
</evidence>
<evidence type="ECO:0000256" key="11">
    <source>
        <dbReference type="SAM" id="MobiDB-lite"/>
    </source>
</evidence>
<feature type="compositionally biased region" description="Basic and acidic residues" evidence="11">
    <location>
        <begin position="476"/>
        <end position="485"/>
    </location>
</feature>
<dbReference type="PANTHER" id="PTHR43668">
    <property type="entry name" value="ALLANTOINASE"/>
    <property type="match status" value="1"/>
</dbReference>
<dbReference type="SUPFAM" id="SSF51556">
    <property type="entry name" value="Metallo-dependent hydrolases"/>
    <property type="match status" value="1"/>
</dbReference>
<evidence type="ECO:0000256" key="5">
    <source>
        <dbReference type="ARBA" id="ARBA00010368"/>
    </source>
</evidence>
<comment type="caution">
    <text evidence="13">The sequence shown here is derived from an EMBL/GenBank/DDBJ whole genome shotgun (WGS) entry which is preliminary data.</text>
</comment>
<dbReference type="GO" id="GO:0000256">
    <property type="term" value="P:allantoin catabolic process"/>
    <property type="evidence" value="ECO:0007669"/>
    <property type="project" value="InterPro"/>
</dbReference>
<proteinExistence type="inferred from homology"/>
<dbReference type="Proteomes" id="UP000231693">
    <property type="component" value="Unassembled WGS sequence"/>
</dbReference>
<evidence type="ECO:0000256" key="6">
    <source>
        <dbReference type="ARBA" id="ARBA00011881"/>
    </source>
</evidence>
<sequence>MTREAGTPGPDLVVRARRALVDGVLRPATVVVRGGVVHEIRSDDAPGPTSGGADPARVDVPDDAVLLPGAVDSHVHVNEPGRSRWEGFWSATEAAARGGVTTIVDMPLNSVPATTTPGALRYKRAAAAHRLHVDTGFWGGAVPESLGHLERMWDLGVYGFKCFLADSGVPEFPALDRNELAAAAREIAGFGGLLLVHAEDPDVLAAAPHPPSRRFADFVASRPDAAETSAIATLIETVRDTGVRAHLLHLSSARALDMIAAARDEGLPLTVETCPHYLVLDVDHLPDGAAEFKCCPPIRDTGNQDALWDALVAGVIDCVVSDHSPSTLERKRAGGGDLQQAWGGIAGLQVGVVAVADAARRRGIGIEAVSAWTAQAPARVAGLHAKGSIAVGNDADLVVWAPDRALTVDVARLAHRNPTSAWAGRTFTGSVTRTLLRGRTVFDADLPDDAQVPPPAGLRLNRRGRDGVAWPEPGVEESRRDNLGA</sequence>
<evidence type="ECO:0000256" key="9">
    <source>
        <dbReference type="ARBA" id="ARBA00022801"/>
    </source>
</evidence>
<dbReference type="Gene3D" id="3.20.20.140">
    <property type="entry name" value="Metal-dependent hydrolases"/>
    <property type="match status" value="1"/>
</dbReference>
<evidence type="ECO:0000313" key="13">
    <source>
        <dbReference type="EMBL" id="PJJ76958.1"/>
    </source>
</evidence>
<comment type="similarity">
    <text evidence="5">Belongs to the metallo-dependent hydrolases superfamily. Allantoinase family.</text>
</comment>
<dbReference type="GO" id="GO:0005737">
    <property type="term" value="C:cytoplasm"/>
    <property type="evidence" value="ECO:0007669"/>
    <property type="project" value="TreeGrafter"/>
</dbReference>
<dbReference type="SUPFAM" id="SSF51338">
    <property type="entry name" value="Composite domain of metallo-dependent hydrolases"/>
    <property type="match status" value="1"/>
</dbReference>
<dbReference type="GO" id="GO:0050897">
    <property type="term" value="F:cobalt ion binding"/>
    <property type="evidence" value="ECO:0007669"/>
    <property type="project" value="InterPro"/>
</dbReference>
<evidence type="ECO:0000256" key="3">
    <source>
        <dbReference type="ARBA" id="ARBA00004968"/>
    </source>
</evidence>
<comment type="similarity">
    <text evidence="4">Belongs to the metallo-dependent hydrolases superfamily. DHOase family. Class I DHOase subfamily.</text>
</comment>
<keyword evidence="9" id="KW-0378">Hydrolase</keyword>
<organism evidence="13 14">
    <name type="scientific">Sediminihabitans luteus</name>
    <dbReference type="NCBI Taxonomy" id="1138585"/>
    <lineage>
        <taxon>Bacteria</taxon>
        <taxon>Bacillati</taxon>
        <taxon>Actinomycetota</taxon>
        <taxon>Actinomycetes</taxon>
        <taxon>Micrococcales</taxon>
        <taxon>Cellulomonadaceae</taxon>
        <taxon>Sediminihabitans</taxon>
    </lineage>
</organism>
<dbReference type="EC" id="3.5.2.5" evidence="7"/>
<dbReference type="AlphaFoldDB" id="A0A2M9CYZ8"/>
<evidence type="ECO:0000256" key="2">
    <source>
        <dbReference type="ARBA" id="ARBA00002368"/>
    </source>
</evidence>
<evidence type="ECO:0000256" key="1">
    <source>
        <dbReference type="ARBA" id="ARBA00001947"/>
    </source>
</evidence>
<keyword evidence="14" id="KW-1185">Reference proteome</keyword>
<dbReference type="PANTHER" id="PTHR43668:SF2">
    <property type="entry name" value="ALLANTOINASE"/>
    <property type="match status" value="1"/>
</dbReference>
<evidence type="ECO:0000256" key="8">
    <source>
        <dbReference type="ARBA" id="ARBA00022723"/>
    </source>
</evidence>
<name>A0A2M9CYZ8_9CELL</name>
<dbReference type="GO" id="GO:0008270">
    <property type="term" value="F:zinc ion binding"/>
    <property type="evidence" value="ECO:0007669"/>
    <property type="project" value="InterPro"/>
</dbReference>
<dbReference type="Pfam" id="PF01979">
    <property type="entry name" value="Amidohydro_1"/>
    <property type="match status" value="1"/>
</dbReference>
<keyword evidence="8" id="KW-0479">Metal-binding</keyword>
<dbReference type="EMBL" id="PGFE01000001">
    <property type="protein sequence ID" value="PJJ76958.1"/>
    <property type="molecule type" value="Genomic_DNA"/>
</dbReference>
<evidence type="ECO:0000256" key="4">
    <source>
        <dbReference type="ARBA" id="ARBA00010286"/>
    </source>
</evidence>
<dbReference type="InterPro" id="IPR002195">
    <property type="entry name" value="Dihydroorotase_CS"/>
</dbReference>
<dbReference type="InterPro" id="IPR050138">
    <property type="entry name" value="DHOase/Allantoinase_Hydrolase"/>
</dbReference>
<reference evidence="13 14" key="1">
    <citation type="submission" date="2017-11" db="EMBL/GenBank/DDBJ databases">
        <title>Genomic Encyclopedia of Archaeal and Bacterial Type Strains, Phase II (KMG-II): From Individual Species to Whole Genera.</title>
        <authorList>
            <person name="Goeker M."/>
        </authorList>
    </citation>
    <scope>NUCLEOTIDE SEQUENCE [LARGE SCALE GENOMIC DNA]</scope>
    <source>
        <strain evidence="13 14">DSM 25478</strain>
    </source>
</reference>
<keyword evidence="10" id="KW-0862">Zinc</keyword>
<evidence type="ECO:0000256" key="7">
    <source>
        <dbReference type="ARBA" id="ARBA00012863"/>
    </source>
</evidence>
<feature type="region of interest" description="Disordered" evidence="11">
    <location>
        <begin position="446"/>
        <end position="485"/>
    </location>
</feature>
<feature type="domain" description="Amidohydrolase-related" evidence="12">
    <location>
        <begin position="65"/>
        <end position="441"/>
    </location>
</feature>
<dbReference type="InterPro" id="IPR032466">
    <property type="entry name" value="Metal_Hydrolase"/>
</dbReference>
<dbReference type="PROSITE" id="PS00482">
    <property type="entry name" value="DIHYDROOROTASE_1"/>
    <property type="match status" value="1"/>
</dbReference>
<comment type="cofactor">
    <cofactor evidence="1">
        <name>Zn(2+)</name>
        <dbReference type="ChEBI" id="CHEBI:29105"/>
    </cofactor>
</comment>
<dbReference type="InterPro" id="IPR017593">
    <property type="entry name" value="Allantoinase"/>
</dbReference>
<comment type="function">
    <text evidence="2">Catalyzes the reversible cyclization of carbamoyl aspartate to dihydroorotate.</text>
</comment>
<dbReference type="GO" id="GO:0006145">
    <property type="term" value="P:purine nucleobase catabolic process"/>
    <property type="evidence" value="ECO:0007669"/>
    <property type="project" value="TreeGrafter"/>
</dbReference>
<gene>
    <name evidence="13" type="ORF">CLV28_0170</name>
</gene>
<protein>
    <recommendedName>
        <fullName evidence="7">allantoinase</fullName>
        <ecNumber evidence="7">3.5.2.5</ecNumber>
    </recommendedName>
</protein>